<protein>
    <submittedName>
        <fullName evidence="9">Sec-independent protein translocase protein TatB</fullName>
    </submittedName>
</protein>
<evidence type="ECO:0000256" key="2">
    <source>
        <dbReference type="ARBA" id="ARBA00022448"/>
    </source>
</evidence>
<dbReference type="AlphaFoldDB" id="A0A6L2R5R9"/>
<evidence type="ECO:0000256" key="8">
    <source>
        <dbReference type="SAM" id="MobiDB-lite"/>
    </source>
</evidence>
<dbReference type="GO" id="GO:0015031">
    <property type="term" value="P:protein transport"/>
    <property type="evidence" value="ECO:0007669"/>
    <property type="project" value="UniProtKB-KW"/>
</dbReference>
<keyword evidence="5" id="KW-1133">Transmembrane helix</keyword>
<dbReference type="Proteomes" id="UP000505077">
    <property type="component" value="Unassembled WGS sequence"/>
</dbReference>
<organism evidence="9 10">
    <name type="scientific">Candidatus Desulfovibrio kirbyi</name>
    <dbReference type="NCBI Taxonomy" id="2696086"/>
    <lineage>
        <taxon>Bacteria</taxon>
        <taxon>Pseudomonadati</taxon>
        <taxon>Thermodesulfobacteriota</taxon>
        <taxon>Desulfovibrionia</taxon>
        <taxon>Desulfovibrionales</taxon>
        <taxon>Desulfovibrionaceae</taxon>
        <taxon>Desulfovibrio</taxon>
    </lineage>
</organism>
<evidence type="ECO:0000256" key="6">
    <source>
        <dbReference type="ARBA" id="ARBA00023010"/>
    </source>
</evidence>
<evidence type="ECO:0000313" key="10">
    <source>
        <dbReference type="Proteomes" id="UP000505077"/>
    </source>
</evidence>
<evidence type="ECO:0000313" key="9">
    <source>
        <dbReference type="EMBL" id="GFH62784.1"/>
    </source>
</evidence>
<dbReference type="Gene3D" id="1.20.5.3310">
    <property type="match status" value="1"/>
</dbReference>
<dbReference type="PRINTS" id="PR01506">
    <property type="entry name" value="TATBPROTEIN"/>
</dbReference>
<dbReference type="Pfam" id="PF02416">
    <property type="entry name" value="TatA_B_E"/>
    <property type="match status" value="1"/>
</dbReference>
<gene>
    <name evidence="9" type="primary">tatB</name>
    <name evidence="9" type="ORF">ZNDK_0555</name>
</gene>
<dbReference type="EMBL" id="BLLL01000005">
    <property type="protein sequence ID" value="GFH62784.1"/>
    <property type="molecule type" value="Genomic_DNA"/>
</dbReference>
<evidence type="ECO:0000256" key="3">
    <source>
        <dbReference type="ARBA" id="ARBA00022692"/>
    </source>
</evidence>
<evidence type="ECO:0000256" key="4">
    <source>
        <dbReference type="ARBA" id="ARBA00022927"/>
    </source>
</evidence>
<keyword evidence="7" id="KW-0472">Membrane</keyword>
<feature type="compositionally biased region" description="Basic and acidic residues" evidence="8">
    <location>
        <begin position="54"/>
        <end position="66"/>
    </location>
</feature>
<comment type="caution">
    <text evidence="9">The sequence shown here is derived from an EMBL/GenBank/DDBJ whole genome shotgun (WGS) entry which is preliminary data.</text>
</comment>
<keyword evidence="3" id="KW-0812">Transmembrane</keyword>
<dbReference type="GO" id="GO:0016020">
    <property type="term" value="C:membrane"/>
    <property type="evidence" value="ECO:0007669"/>
    <property type="project" value="UniProtKB-SubCell"/>
</dbReference>
<keyword evidence="2" id="KW-0813">Transport</keyword>
<feature type="compositionally biased region" description="Low complexity" evidence="8">
    <location>
        <begin position="67"/>
        <end position="76"/>
    </location>
</feature>
<dbReference type="PANTHER" id="PTHR33162">
    <property type="entry name" value="SEC-INDEPENDENT PROTEIN TRANSLOCASE PROTEIN TATA, CHLOROPLASTIC"/>
    <property type="match status" value="1"/>
</dbReference>
<feature type="region of interest" description="Disordered" evidence="8">
    <location>
        <begin position="50"/>
        <end position="113"/>
    </location>
</feature>
<keyword evidence="4" id="KW-0653">Protein transport</keyword>
<accession>A0A6L2R5R9</accession>
<comment type="subcellular location">
    <subcellularLocation>
        <location evidence="1">Membrane</location>
        <topology evidence="1">Single-pass membrane protein</topology>
    </subcellularLocation>
</comment>
<feature type="compositionally biased region" description="Pro residues" evidence="8">
    <location>
        <begin position="77"/>
        <end position="87"/>
    </location>
</feature>
<evidence type="ECO:0000256" key="1">
    <source>
        <dbReference type="ARBA" id="ARBA00004167"/>
    </source>
</evidence>
<proteinExistence type="predicted"/>
<dbReference type="InterPro" id="IPR003369">
    <property type="entry name" value="TatA/B/E"/>
</dbReference>
<evidence type="ECO:0000256" key="7">
    <source>
        <dbReference type="ARBA" id="ARBA00023136"/>
    </source>
</evidence>
<keyword evidence="6" id="KW-0811">Translocation</keyword>
<feature type="compositionally biased region" description="Low complexity" evidence="8">
    <location>
        <begin position="100"/>
        <end position="113"/>
    </location>
</feature>
<dbReference type="PANTHER" id="PTHR33162:SF1">
    <property type="entry name" value="SEC-INDEPENDENT PROTEIN TRANSLOCASE PROTEIN TATA, CHLOROPLASTIC"/>
    <property type="match status" value="1"/>
</dbReference>
<name>A0A6L2R5R9_9BACT</name>
<reference evidence="9 10" key="1">
    <citation type="journal article" date="2020" name="ISME J.">
        <title>Parallel Reductive Genome Evolution in Desulfovibrio Ectosymbionts Independently Acquired by Trichonympha Protists in the Termite Gut.</title>
        <authorList>
            <person name="Takeuchi M."/>
            <person name="Kuwahara H."/>
            <person name="Murakami T."/>
            <person name="Takahashi K."/>
            <person name="Kajitani R."/>
            <person name="Toyoda A."/>
            <person name="Itoh T."/>
            <person name="Ohkuma M."/>
            <person name="Hongoh Y."/>
        </authorList>
    </citation>
    <scope>NUCLEOTIDE SEQUENCE [LARGE SCALE GENOMIC DNA]</scope>
    <source>
        <strain evidence="9">ZnDsv-02</strain>
    </source>
</reference>
<evidence type="ECO:0000256" key="5">
    <source>
        <dbReference type="ARBA" id="ARBA00022989"/>
    </source>
</evidence>
<sequence length="113" mass="11889">MFGIGGMELLVIFLVALIVLGPKSLVDISRTLGKVMGEFRRVSTDFQRTLNTEAAREDENQRKKETASAAPDAAVPPQSPASPPTTPTPLDRAVAKAEAESAAGESTPPEAKA</sequence>